<evidence type="ECO:0000313" key="1">
    <source>
        <dbReference type="EMBL" id="KAF4145060.1"/>
    </source>
</evidence>
<reference evidence="1" key="1">
    <citation type="submission" date="2020-03" db="EMBL/GenBank/DDBJ databases">
        <title>Hybrid Assembly of Korean Phytophthora infestans isolates.</title>
        <authorList>
            <person name="Prokchorchik M."/>
            <person name="Lee Y."/>
            <person name="Seo J."/>
            <person name="Cho J.-H."/>
            <person name="Park Y.-E."/>
            <person name="Jang D.-C."/>
            <person name="Im J.-S."/>
            <person name="Choi J.-G."/>
            <person name="Park H.-J."/>
            <person name="Lee G.-B."/>
            <person name="Lee Y.-G."/>
            <person name="Hong S.-Y."/>
            <person name="Cho K."/>
            <person name="Sohn K.H."/>
        </authorList>
    </citation>
    <scope>NUCLEOTIDE SEQUENCE</scope>
    <source>
        <strain evidence="1">KR_2_A2</strain>
    </source>
</reference>
<dbReference type="Proteomes" id="UP000704712">
    <property type="component" value="Unassembled WGS sequence"/>
</dbReference>
<gene>
    <name evidence="1" type="ORF">GN958_ATG05767</name>
</gene>
<dbReference type="AlphaFoldDB" id="A0A8S9UWL1"/>
<keyword evidence="1" id="KW-0255">Endonuclease</keyword>
<accession>A0A8S9UWL1</accession>
<protein>
    <submittedName>
        <fullName evidence="1">Putative DDE superfamily endonuclease domain-containing protein</fullName>
    </submittedName>
</protein>
<comment type="caution">
    <text evidence="1">The sequence shown here is derived from an EMBL/GenBank/DDBJ whole genome shotgun (WGS) entry which is preliminary data.</text>
</comment>
<proteinExistence type="predicted"/>
<sequence>MNLNEWICPNYPEIYLNESFCNVNHVEGSTWLLKNSSHYTTSGKGQRYCIVGAGAVYTKNGKLHAEWVPESLEFWPSPYKANDADYHDNFNGGLFNQWLERLCAALLLVYGPCRIHLDGASPHKIQFNAPPPSNARRAELIEWLQGQGFTVPSNYSTQESNCVLFLHRCYFVPFY</sequence>
<name>A0A8S9UWL1_PHYIN</name>
<keyword evidence="1" id="KW-0540">Nuclease</keyword>
<evidence type="ECO:0000313" key="2">
    <source>
        <dbReference type="Proteomes" id="UP000704712"/>
    </source>
</evidence>
<dbReference type="GO" id="GO:0004519">
    <property type="term" value="F:endonuclease activity"/>
    <property type="evidence" value="ECO:0007669"/>
    <property type="project" value="UniProtKB-KW"/>
</dbReference>
<organism evidence="1 2">
    <name type="scientific">Phytophthora infestans</name>
    <name type="common">Potato late blight agent</name>
    <name type="synonym">Botrytis infestans</name>
    <dbReference type="NCBI Taxonomy" id="4787"/>
    <lineage>
        <taxon>Eukaryota</taxon>
        <taxon>Sar</taxon>
        <taxon>Stramenopiles</taxon>
        <taxon>Oomycota</taxon>
        <taxon>Peronosporomycetes</taxon>
        <taxon>Peronosporales</taxon>
        <taxon>Peronosporaceae</taxon>
        <taxon>Phytophthora</taxon>
    </lineage>
</organism>
<dbReference type="EMBL" id="JAACNO010000765">
    <property type="protein sequence ID" value="KAF4145060.1"/>
    <property type="molecule type" value="Genomic_DNA"/>
</dbReference>
<keyword evidence="1" id="KW-0378">Hydrolase</keyword>